<dbReference type="NCBIfam" id="TIGR00229">
    <property type="entry name" value="sensory_box"/>
    <property type="match status" value="1"/>
</dbReference>
<gene>
    <name evidence="8" type="ordered locus">Daro_3750</name>
</gene>
<protein>
    <recommendedName>
        <fullName evidence="1">diguanylate cyclase</fullName>
        <ecNumber evidence="1">2.7.7.65</ecNumber>
    </recommendedName>
</protein>
<feature type="transmembrane region" description="Helical" evidence="4">
    <location>
        <begin position="36"/>
        <end position="60"/>
    </location>
</feature>
<feature type="domain" description="PAS" evidence="5">
    <location>
        <begin position="399"/>
        <end position="470"/>
    </location>
</feature>
<dbReference type="GO" id="GO:0043709">
    <property type="term" value="P:cell adhesion involved in single-species biofilm formation"/>
    <property type="evidence" value="ECO:0007669"/>
    <property type="project" value="TreeGrafter"/>
</dbReference>
<feature type="transmembrane region" description="Helical" evidence="4">
    <location>
        <begin position="353"/>
        <end position="376"/>
    </location>
</feature>
<feature type="coiled-coil region" evidence="3">
    <location>
        <begin position="523"/>
        <end position="557"/>
    </location>
</feature>
<organism evidence="8">
    <name type="scientific">Dechloromonas aromatica (strain RCB)</name>
    <dbReference type="NCBI Taxonomy" id="159087"/>
    <lineage>
        <taxon>Bacteria</taxon>
        <taxon>Pseudomonadati</taxon>
        <taxon>Pseudomonadota</taxon>
        <taxon>Betaproteobacteria</taxon>
        <taxon>Rhodocyclales</taxon>
        <taxon>Azonexaceae</taxon>
        <taxon>Dechloromonas</taxon>
    </lineage>
</organism>
<feature type="domain" description="GGDEF" evidence="7">
    <location>
        <begin position="585"/>
        <end position="718"/>
    </location>
</feature>
<evidence type="ECO:0000256" key="3">
    <source>
        <dbReference type="SAM" id="Coils"/>
    </source>
</evidence>
<dbReference type="PROSITE" id="PS50112">
    <property type="entry name" value="PAS"/>
    <property type="match status" value="1"/>
</dbReference>
<evidence type="ECO:0000256" key="2">
    <source>
        <dbReference type="ARBA" id="ARBA00034247"/>
    </source>
</evidence>
<evidence type="ECO:0000259" key="6">
    <source>
        <dbReference type="PROSITE" id="PS50113"/>
    </source>
</evidence>
<dbReference type="SUPFAM" id="SSF55073">
    <property type="entry name" value="Nucleotide cyclase"/>
    <property type="match status" value="1"/>
</dbReference>
<dbReference type="CDD" id="cd00130">
    <property type="entry name" value="PAS"/>
    <property type="match status" value="1"/>
</dbReference>
<dbReference type="GO" id="GO:1902201">
    <property type="term" value="P:negative regulation of bacterial-type flagellum-dependent cell motility"/>
    <property type="evidence" value="ECO:0007669"/>
    <property type="project" value="TreeGrafter"/>
</dbReference>
<dbReference type="Pfam" id="PF08448">
    <property type="entry name" value="PAS_4"/>
    <property type="match status" value="1"/>
</dbReference>
<dbReference type="EC" id="2.7.7.65" evidence="1"/>
<dbReference type="Gene3D" id="3.30.70.270">
    <property type="match status" value="1"/>
</dbReference>
<dbReference type="OrthoDB" id="9813903at2"/>
<dbReference type="STRING" id="159087.Daro_3750"/>
<keyword evidence="3" id="KW-0175">Coiled coil</keyword>
<dbReference type="InterPro" id="IPR000014">
    <property type="entry name" value="PAS"/>
</dbReference>
<dbReference type="InterPro" id="IPR035965">
    <property type="entry name" value="PAS-like_dom_sf"/>
</dbReference>
<dbReference type="Pfam" id="PF00990">
    <property type="entry name" value="GGDEF"/>
    <property type="match status" value="1"/>
</dbReference>
<dbReference type="InterPro" id="IPR013656">
    <property type="entry name" value="PAS_4"/>
</dbReference>
<dbReference type="SMART" id="SM00267">
    <property type="entry name" value="GGDEF"/>
    <property type="match status" value="1"/>
</dbReference>
<dbReference type="InterPro" id="IPR050469">
    <property type="entry name" value="Diguanylate_Cyclase"/>
</dbReference>
<keyword evidence="4" id="KW-1133">Transmembrane helix</keyword>
<evidence type="ECO:0000259" key="5">
    <source>
        <dbReference type="PROSITE" id="PS50112"/>
    </source>
</evidence>
<dbReference type="EMBL" id="CP000089">
    <property type="protein sequence ID" value="AAZ48479.1"/>
    <property type="molecule type" value="Genomic_DNA"/>
</dbReference>
<dbReference type="HOGENOM" id="CLU_000445_86_4_4"/>
<dbReference type="eggNOG" id="COG3706">
    <property type="taxonomic scope" value="Bacteria"/>
</dbReference>
<reference evidence="8" key="1">
    <citation type="submission" date="2005-08" db="EMBL/GenBank/DDBJ databases">
        <title>Complete sequence of Dechloromonas aromatica RCB.</title>
        <authorList>
            <person name="Salinero K.K."/>
            <person name="Copeland A."/>
            <person name="Lucas S."/>
            <person name="Lapidus A."/>
            <person name="Barry K."/>
            <person name="Detter J.C."/>
            <person name="Glavina T."/>
            <person name="Hammon N."/>
            <person name="Israni S."/>
            <person name="Pitluck S."/>
            <person name="Di Bartolo G."/>
            <person name="Trong S."/>
            <person name="Schmutz J."/>
            <person name="Larimer F."/>
            <person name="Land M."/>
            <person name="Ivanova N."/>
            <person name="Richardson P."/>
        </authorList>
    </citation>
    <scope>NUCLEOTIDE SEQUENCE</scope>
    <source>
        <strain evidence="8">RCB</strain>
    </source>
</reference>
<accession>Q479K2</accession>
<name>Q479K2_DECAR</name>
<dbReference type="InterPro" id="IPR000700">
    <property type="entry name" value="PAS-assoc_C"/>
</dbReference>
<evidence type="ECO:0000313" key="8">
    <source>
        <dbReference type="EMBL" id="AAZ48479.1"/>
    </source>
</evidence>
<dbReference type="PROSITE" id="PS50113">
    <property type="entry name" value="PAC"/>
    <property type="match status" value="1"/>
</dbReference>
<dbReference type="KEGG" id="dar:Daro_3750"/>
<dbReference type="FunFam" id="3.30.70.270:FF:000001">
    <property type="entry name" value="Diguanylate cyclase domain protein"/>
    <property type="match status" value="1"/>
</dbReference>
<dbReference type="CDD" id="cd01949">
    <property type="entry name" value="GGDEF"/>
    <property type="match status" value="1"/>
</dbReference>
<sequence length="721" mass="80571">MPSIRDGTCLIMWPIPGTAVQAAAGLITSNINYPDWLIMTSVRLILSLFLLLFLAPVFAVERVVLQLNWKHQFQFAGYYAAIDKGYFRDAGFDVSLRELSEGSDPVSAVLGGEAEFGVAASELALHRAQGKPVVALAAIVQRSPLVLLVNRRKITSIDALNGARIMLTPHETELFAYLRREGVTRYDAVSHSFDPKDLISGRVDALSGYVTDEPYTLQSVGFPYLAFSPSAVGINFYGDTLFTTEGRAHSAPERVRAFRAAAIQGWKYAIEHPEEIADLILKKYSRRHERAHLLFEAKELKRLMQPDLVELGLQSSSRWQQIAQTYAELGMLPEKYSVSGLIFEAEERKLPVWFGYALAGIALLILVVAGAAVYFARLNRRLTREMISRRVFERALSHSEERYRQLAEHSKDVIWTVDLATMRFSYVSPSVEAVRGFTPDEVINQTLAEAMTPASYAAVVATLEEHLARLAAGDLSAQSAMTEIEQPHKNGGVISSEVVGSFLLDQQGKPFALLGIARDISERRRSEAELRSANDKLRKQLEEIEKLQVALREQAIRDSLTGCFNRRYLDETLERELSRSRREGYPLSLLILDLDHFKRINDTYGHMAGDQALIVLAETLRAGIRHEDVLCRYGGEEFVILMPRMPLAIAAERAELWRSKIAEIRVTFGNFELSFTASAGVAAYPDHGKMPDELTQAADQALYTAKNEGRNRVVVYSANRG</sequence>
<dbReference type="Pfam" id="PF09084">
    <property type="entry name" value="NMT1"/>
    <property type="match status" value="1"/>
</dbReference>
<dbReference type="PROSITE" id="PS50887">
    <property type="entry name" value="GGDEF"/>
    <property type="match status" value="1"/>
</dbReference>
<dbReference type="InterPro" id="IPR043128">
    <property type="entry name" value="Rev_trsase/Diguanyl_cyclase"/>
</dbReference>
<proteinExistence type="predicted"/>
<evidence type="ECO:0000259" key="7">
    <source>
        <dbReference type="PROSITE" id="PS50887"/>
    </source>
</evidence>
<dbReference type="Gene3D" id="3.30.450.20">
    <property type="entry name" value="PAS domain"/>
    <property type="match status" value="1"/>
</dbReference>
<dbReference type="Gene3D" id="3.40.190.10">
    <property type="entry name" value="Periplasmic binding protein-like II"/>
    <property type="match status" value="2"/>
</dbReference>
<dbReference type="InterPro" id="IPR015168">
    <property type="entry name" value="SsuA/THI5"/>
</dbReference>
<dbReference type="GO" id="GO:0052621">
    <property type="term" value="F:diguanylate cyclase activity"/>
    <property type="evidence" value="ECO:0007669"/>
    <property type="project" value="UniProtKB-EC"/>
</dbReference>
<dbReference type="GO" id="GO:0005886">
    <property type="term" value="C:plasma membrane"/>
    <property type="evidence" value="ECO:0007669"/>
    <property type="project" value="TreeGrafter"/>
</dbReference>
<comment type="catalytic activity">
    <reaction evidence="2">
        <text>2 GTP = 3',3'-c-di-GMP + 2 diphosphate</text>
        <dbReference type="Rhea" id="RHEA:24898"/>
        <dbReference type="ChEBI" id="CHEBI:33019"/>
        <dbReference type="ChEBI" id="CHEBI:37565"/>
        <dbReference type="ChEBI" id="CHEBI:58805"/>
        <dbReference type="EC" id="2.7.7.65"/>
    </reaction>
</comment>
<dbReference type="InterPro" id="IPR000160">
    <property type="entry name" value="GGDEF_dom"/>
</dbReference>
<dbReference type="SUPFAM" id="SSF55785">
    <property type="entry name" value="PYP-like sensor domain (PAS domain)"/>
    <property type="match status" value="1"/>
</dbReference>
<feature type="domain" description="PAC" evidence="6">
    <location>
        <begin position="480"/>
        <end position="532"/>
    </location>
</feature>
<evidence type="ECO:0000256" key="4">
    <source>
        <dbReference type="SAM" id="Phobius"/>
    </source>
</evidence>
<evidence type="ECO:0000256" key="1">
    <source>
        <dbReference type="ARBA" id="ARBA00012528"/>
    </source>
</evidence>
<dbReference type="InterPro" id="IPR029787">
    <property type="entry name" value="Nucleotide_cyclase"/>
</dbReference>
<dbReference type="PANTHER" id="PTHR45138">
    <property type="entry name" value="REGULATORY COMPONENTS OF SENSORY TRANSDUCTION SYSTEM"/>
    <property type="match status" value="1"/>
</dbReference>
<dbReference type="AlphaFoldDB" id="Q479K2"/>
<dbReference type="NCBIfam" id="TIGR00254">
    <property type="entry name" value="GGDEF"/>
    <property type="match status" value="1"/>
</dbReference>
<dbReference type="eggNOG" id="COG0715">
    <property type="taxonomic scope" value="Bacteria"/>
</dbReference>
<keyword evidence="4" id="KW-0812">Transmembrane</keyword>
<keyword evidence="4" id="KW-0472">Membrane</keyword>
<dbReference type="SMART" id="SM00091">
    <property type="entry name" value="PAS"/>
    <property type="match status" value="1"/>
</dbReference>
<dbReference type="SUPFAM" id="SSF53850">
    <property type="entry name" value="Periplasmic binding protein-like II"/>
    <property type="match status" value="1"/>
</dbReference>
<dbReference type="PANTHER" id="PTHR45138:SF9">
    <property type="entry name" value="DIGUANYLATE CYCLASE DGCM-RELATED"/>
    <property type="match status" value="1"/>
</dbReference>